<name>A0A495V1Z3_9GAMM</name>
<feature type="transmembrane region" description="Helical" evidence="1">
    <location>
        <begin position="21"/>
        <end position="43"/>
    </location>
</feature>
<reference evidence="2 3" key="1">
    <citation type="submission" date="2018-10" db="EMBL/GenBank/DDBJ databases">
        <title>Genomic Encyclopedia of Archaeal and Bacterial Type Strains, Phase II (KMG-II): from individual species to whole genera.</title>
        <authorList>
            <person name="Goeker M."/>
        </authorList>
    </citation>
    <scope>NUCLEOTIDE SEQUENCE [LARGE SCALE GENOMIC DNA]</scope>
    <source>
        <strain evidence="2 3">DSM 235</strain>
    </source>
</reference>
<evidence type="ECO:0000256" key="1">
    <source>
        <dbReference type="SAM" id="Phobius"/>
    </source>
</evidence>
<sequence>MENEIALGKQSPKNASRRRGIQGIFNIRMLMLLVMAASVIGLGGCRTAPIRDLDARPIPPGATLPQVSKAIQGAGNSLGWAMQETRPGMIVGTIFLRDHMAKVEIPFSTSSYSIRYSASTNLKYNEEKQTIHSNYNSWIANLDNQIRANLSML</sequence>
<keyword evidence="1" id="KW-0472">Membrane</keyword>
<comment type="caution">
    <text evidence="2">The sequence shown here is derived from an EMBL/GenBank/DDBJ whole genome shotgun (WGS) entry which is preliminary data.</text>
</comment>
<dbReference type="EMBL" id="RBXL01000001">
    <property type="protein sequence ID" value="RKT43451.1"/>
    <property type="molecule type" value="Genomic_DNA"/>
</dbReference>
<protein>
    <recommendedName>
        <fullName evidence="4">Lipoprotein</fullName>
    </recommendedName>
</protein>
<keyword evidence="3" id="KW-1185">Reference proteome</keyword>
<evidence type="ECO:0000313" key="2">
    <source>
        <dbReference type="EMBL" id="RKT43451.1"/>
    </source>
</evidence>
<accession>A0A495V1Z3</accession>
<dbReference type="RefSeq" id="WP_425470211.1">
    <property type="nucleotide sequence ID" value="NZ_RBXL01000001.1"/>
</dbReference>
<gene>
    <name evidence="2" type="ORF">BDD21_0786</name>
</gene>
<keyword evidence="1" id="KW-0812">Transmembrane</keyword>
<organism evidence="2 3">
    <name type="scientific">Thiocapsa rosea</name>
    <dbReference type="NCBI Taxonomy" id="69360"/>
    <lineage>
        <taxon>Bacteria</taxon>
        <taxon>Pseudomonadati</taxon>
        <taxon>Pseudomonadota</taxon>
        <taxon>Gammaproteobacteria</taxon>
        <taxon>Chromatiales</taxon>
        <taxon>Chromatiaceae</taxon>
        <taxon>Thiocapsa</taxon>
    </lineage>
</organism>
<evidence type="ECO:0008006" key="4">
    <source>
        <dbReference type="Google" id="ProtNLM"/>
    </source>
</evidence>
<proteinExistence type="predicted"/>
<dbReference type="AlphaFoldDB" id="A0A495V1Z3"/>
<keyword evidence="1" id="KW-1133">Transmembrane helix</keyword>
<evidence type="ECO:0000313" key="3">
    <source>
        <dbReference type="Proteomes" id="UP000274556"/>
    </source>
</evidence>
<dbReference type="Proteomes" id="UP000274556">
    <property type="component" value="Unassembled WGS sequence"/>
</dbReference>